<gene>
    <name evidence="1" type="ORF">CVS47_02190</name>
</gene>
<reference evidence="1 2" key="1">
    <citation type="submission" date="2018-08" db="EMBL/GenBank/DDBJ databases">
        <title>Microbacterium lemovicicum sp. nov., a bacterium isolated from a natural uranium-rich soil.</title>
        <authorList>
            <person name="ORTET P."/>
        </authorList>
    </citation>
    <scope>NUCLEOTIDE SEQUENCE [LARGE SCALE GENOMIC DNA]</scope>
    <source>
        <strain evidence="1 2">Viu22</strain>
    </source>
</reference>
<protein>
    <recommendedName>
        <fullName evidence="3">RiboL-PSP-HEPN domain-containing protein</fullName>
    </recommendedName>
</protein>
<evidence type="ECO:0000313" key="1">
    <source>
        <dbReference type="EMBL" id="AZS37553.1"/>
    </source>
</evidence>
<name>A0A3Q9IZ40_9MICO</name>
<evidence type="ECO:0008006" key="3">
    <source>
        <dbReference type="Google" id="ProtNLM"/>
    </source>
</evidence>
<organism evidence="1 2">
    <name type="scientific">Microbacterium lemovicicum</name>
    <dbReference type="NCBI Taxonomy" id="1072463"/>
    <lineage>
        <taxon>Bacteria</taxon>
        <taxon>Bacillati</taxon>
        <taxon>Actinomycetota</taxon>
        <taxon>Actinomycetes</taxon>
        <taxon>Micrococcales</taxon>
        <taxon>Microbacteriaceae</taxon>
        <taxon>Microbacterium</taxon>
    </lineage>
</organism>
<dbReference type="AlphaFoldDB" id="A0A3Q9IZ40"/>
<evidence type="ECO:0000313" key="2">
    <source>
        <dbReference type="Proteomes" id="UP000276888"/>
    </source>
</evidence>
<dbReference type="KEGG" id="mlv:CVS47_02190"/>
<dbReference type="EMBL" id="CP031423">
    <property type="protein sequence ID" value="AZS37553.1"/>
    <property type="molecule type" value="Genomic_DNA"/>
</dbReference>
<dbReference type="Proteomes" id="UP000276888">
    <property type="component" value="Chromosome"/>
</dbReference>
<sequence>MLVESDKDVVKKLEEFAEKRISDASGNASPKELIRLLLGTGASPRDVMIKRWIDSLEASSAQSAERVSEIASAVGVVSPDLRKRIAPTKSRSSMLEKAFIARNQIAHELDVTKPEEAARKRLESIRQYRNVDVMISLCQEILDVTQDIVNDVVTRVKAA</sequence>
<proteinExistence type="predicted"/>
<keyword evidence="2" id="KW-1185">Reference proteome</keyword>
<accession>A0A3Q9IZ40</accession>